<dbReference type="EMBL" id="JAAWWB010000003">
    <property type="protein sequence ID" value="KAG6786662.1"/>
    <property type="molecule type" value="Genomic_DNA"/>
</dbReference>
<protein>
    <recommendedName>
        <fullName evidence="4">SAUR-like auxin-responsive protein family</fullName>
    </recommendedName>
</protein>
<dbReference type="PANTHER" id="PTHR31374">
    <property type="entry name" value="AUXIN-INDUCED PROTEIN-LIKE-RELATED"/>
    <property type="match status" value="1"/>
</dbReference>
<evidence type="ECO:0000313" key="3">
    <source>
        <dbReference type="Proteomes" id="UP000886885"/>
    </source>
</evidence>
<dbReference type="GO" id="GO:0009733">
    <property type="term" value="P:response to auxin"/>
    <property type="evidence" value="ECO:0007669"/>
    <property type="project" value="InterPro"/>
</dbReference>
<name>A0A8X8AH58_POPTO</name>
<evidence type="ECO:0000256" key="1">
    <source>
        <dbReference type="ARBA" id="ARBA00006974"/>
    </source>
</evidence>
<dbReference type="Proteomes" id="UP000886885">
    <property type="component" value="Chromosome 2A"/>
</dbReference>
<comment type="similarity">
    <text evidence="1">Belongs to the ARG7 family.</text>
</comment>
<dbReference type="OrthoDB" id="1026046at2759"/>
<accession>A0A8X8AH58</accession>
<organism evidence="2 3">
    <name type="scientific">Populus tomentosa</name>
    <name type="common">Chinese white poplar</name>
    <dbReference type="NCBI Taxonomy" id="118781"/>
    <lineage>
        <taxon>Eukaryota</taxon>
        <taxon>Viridiplantae</taxon>
        <taxon>Streptophyta</taxon>
        <taxon>Embryophyta</taxon>
        <taxon>Tracheophyta</taxon>
        <taxon>Spermatophyta</taxon>
        <taxon>Magnoliopsida</taxon>
        <taxon>eudicotyledons</taxon>
        <taxon>Gunneridae</taxon>
        <taxon>Pentapetalae</taxon>
        <taxon>rosids</taxon>
        <taxon>fabids</taxon>
        <taxon>Malpighiales</taxon>
        <taxon>Salicaceae</taxon>
        <taxon>Saliceae</taxon>
        <taxon>Populus</taxon>
    </lineage>
</organism>
<reference evidence="2" key="1">
    <citation type="journal article" date="2020" name="bioRxiv">
        <title>Hybrid origin of Populus tomentosa Carr. identified through genome sequencing and phylogenomic analysis.</title>
        <authorList>
            <person name="An X."/>
            <person name="Gao K."/>
            <person name="Chen Z."/>
            <person name="Li J."/>
            <person name="Yang X."/>
            <person name="Yang X."/>
            <person name="Zhou J."/>
            <person name="Guo T."/>
            <person name="Zhao T."/>
            <person name="Huang S."/>
            <person name="Miao D."/>
            <person name="Khan W.U."/>
            <person name="Rao P."/>
            <person name="Ye M."/>
            <person name="Lei B."/>
            <person name="Liao W."/>
            <person name="Wang J."/>
            <person name="Ji L."/>
            <person name="Li Y."/>
            <person name="Guo B."/>
            <person name="Mustafa N.S."/>
            <person name="Li S."/>
            <person name="Yun Q."/>
            <person name="Keller S.R."/>
            <person name="Mao J."/>
            <person name="Zhang R."/>
            <person name="Strauss S.H."/>
        </authorList>
    </citation>
    <scope>NUCLEOTIDE SEQUENCE</scope>
    <source>
        <strain evidence="2">GM15</strain>
        <tissue evidence="2">Leaf</tissue>
    </source>
</reference>
<keyword evidence="3" id="KW-1185">Reference proteome</keyword>
<dbReference type="InterPro" id="IPR003676">
    <property type="entry name" value="SAUR_fam"/>
</dbReference>
<dbReference type="PANTHER" id="PTHR31374:SF388">
    <property type="entry name" value="AUXIN-RESPONSIVE PROTEIN SAUR36"/>
    <property type="match status" value="1"/>
</dbReference>
<comment type="caution">
    <text evidence="2">The sequence shown here is derived from an EMBL/GenBank/DDBJ whole genome shotgun (WGS) entry which is preliminary data.</text>
</comment>
<evidence type="ECO:0008006" key="4">
    <source>
        <dbReference type="Google" id="ProtNLM"/>
    </source>
</evidence>
<sequence length="243" mass="27193">MMRKNRGFKIGKRFVRISTWIFSRTRIHPPGCNSIGPSESTCSSKSKSLSKIINWGRRLTKGAKSICSAKPRSGYIPVGHEPVCDKPVPVPKGHLAVYVGQKDGEFHRVLVPLMYFNHPLFGELLREAEEEYGFNQLGSSKVRFQLSLWKGPSLERSLLFHGNSRRRSGCVVISICMGRGQSVHSNEVSAQGPKLKQMQEEGRLVNLLNCSNGPSGIYEALYKVSRRSSSGQEEYVRPRVGMN</sequence>
<proteinExistence type="inferred from homology"/>
<dbReference type="Pfam" id="PF02519">
    <property type="entry name" value="Auxin_inducible"/>
    <property type="match status" value="1"/>
</dbReference>
<dbReference type="AlphaFoldDB" id="A0A8X8AH58"/>
<evidence type="ECO:0000313" key="2">
    <source>
        <dbReference type="EMBL" id="KAG6786662.1"/>
    </source>
</evidence>
<gene>
    <name evidence="2" type="ORF">POTOM_008269</name>
</gene>